<feature type="domain" description="Polyketide synthase-like phosphopantetheine-binding" evidence="3">
    <location>
        <begin position="582"/>
        <end position="659"/>
    </location>
</feature>
<dbReference type="InterPro" id="IPR000873">
    <property type="entry name" value="AMP-dep_synth/lig_dom"/>
</dbReference>
<dbReference type="InterPro" id="IPR036291">
    <property type="entry name" value="NAD(P)-bd_dom_sf"/>
</dbReference>
<dbReference type="KEGG" id="scm:SCHCO_02135576"/>
<dbReference type="InterPro" id="IPR051414">
    <property type="entry name" value="Adenylate-forming_Reductase"/>
</dbReference>
<dbReference type="HOGENOM" id="CLU_002220_1_0_1"/>
<dbReference type="InterPro" id="IPR009081">
    <property type="entry name" value="PP-bd_ACP"/>
</dbReference>
<accession>D8QLC5</accession>
<dbReference type="GO" id="GO:0031177">
    <property type="term" value="F:phosphopantetheine binding"/>
    <property type="evidence" value="ECO:0007669"/>
    <property type="project" value="InterPro"/>
</dbReference>
<dbReference type="InterPro" id="IPR042099">
    <property type="entry name" value="ANL_N_sf"/>
</dbReference>
<dbReference type="Gene3D" id="3.40.50.12780">
    <property type="entry name" value="N-terminal domain of ligase-like"/>
    <property type="match status" value="1"/>
</dbReference>
<dbReference type="SUPFAM" id="SSF47336">
    <property type="entry name" value="ACP-like"/>
    <property type="match status" value="1"/>
</dbReference>
<dbReference type="VEuPathDB" id="FungiDB:SCHCODRAFT_02135576"/>
<evidence type="ECO:0000256" key="2">
    <source>
        <dbReference type="ARBA" id="ARBA00022553"/>
    </source>
</evidence>
<dbReference type="Proteomes" id="UP000007431">
    <property type="component" value="Unassembled WGS sequence"/>
</dbReference>
<protein>
    <recommendedName>
        <fullName evidence="3">Polyketide synthase-like phosphopantetheine-binding domain-containing protein</fullName>
    </recommendedName>
</protein>
<reference evidence="4 5" key="1">
    <citation type="journal article" date="2010" name="Nat. Biotechnol.">
        <title>Genome sequence of the model mushroom Schizophyllum commune.</title>
        <authorList>
            <person name="Ohm R.A."/>
            <person name="de Jong J.F."/>
            <person name="Lugones L.G."/>
            <person name="Aerts A."/>
            <person name="Kothe E."/>
            <person name="Stajich J.E."/>
            <person name="de Vries R.P."/>
            <person name="Record E."/>
            <person name="Levasseur A."/>
            <person name="Baker S.E."/>
            <person name="Bartholomew K.A."/>
            <person name="Coutinho P.M."/>
            <person name="Erdmann S."/>
            <person name="Fowler T.J."/>
            <person name="Gathman A.C."/>
            <person name="Lombard V."/>
            <person name="Henrissat B."/>
            <person name="Knabe N."/>
            <person name="Kuees U."/>
            <person name="Lilly W.W."/>
            <person name="Lindquist E."/>
            <person name="Lucas S."/>
            <person name="Magnuson J.K."/>
            <person name="Piumi F."/>
            <person name="Raudaskoski M."/>
            <person name="Salamov A."/>
            <person name="Schmutz J."/>
            <person name="Schwarze F.W.M.R."/>
            <person name="vanKuyk P.A."/>
            <person name="Horton J.S."/>
            <person name="Grigoriev I.V."/>
            <person name="Woesten H.A.B."/>
        </authorList>
    </citation>
    <scope>NUCLEOTIDE SEQUENCE [LARGE SCALE GENOMIC DNA]</scope>
    <source>
        <strain evidence="5">H4-8 / FGSC 9210</strain>
    </source>
</reference>
<organism evidence="5">
    <name type="scientific">Schizophyllum commune (strain H4-8 / FGSC 9210)</name>
    <name type="common">Split gill fungus</name>
    <dbReference type="NCBI Taxonomy" id="578458"/>
    <lineage>
        <taxon>Eukaryota</taxon>
        <taxon>Fungi</taxon>
        <taxon>Dikarya</taxon>
        <taxon>Basidiomycota</taxon>
        <taxon>Agaricomycotina</taxon>
        <taxon>Agaricomycetes</taxon>
        <taxon>Agaricomycetidae</taxon>
        <taxon>Agaricales</taxon>
        <taxon>Schizophyllaceae</taxon>
        <taxon>Schizophyllum</taxon>
    </lineage>
</organism>
<keyword evidence="5" id="KW-1185">Reference proteome</keyword>
<dbReference type="STRING" id="578458.D8QLC5"/>
<dbReference type="Pfam" id="PF23562">
    <property type="entry name" value="AMP-binding_C_3"/>
    <property type="match status" value="1"/>
</dbReference>
<proteinExistence type="predicted"/>
<dbReference type="GeneID" id="9589140"/>
<dbReference type="Pfam" id="PF07993">
    <property type="entry name" value="NAD_binding_4"/>
    <property type="match status" value="1"/>
</dbReference>
<dbReference type="InterPro" id="IPR020845">
    <property type="entry name" value="AMP-binding_CS"/>
</dbReference>
<keyword evidence="1" id="KW-0596">Phosphopantetheine</keyword>
<name>D8QLC5_SCHCM</name>
<feature type="non-terminal residue" evidence="4">
    <location>
        <position position="1082"/>
    </location>
</feature>
<dbReference type="OrthoDB" id="429813at2759"/>
<dbReference type="SUPFAM" id="SSF51735">
    <property type="entry name" value="NAD(P)-binding Rossmann-fold domains"/>
    <property type="match status" value="1"/>
</dbReference>
<dbReference type="eggNOG" id="KOG1178">
    <property type="taxonomic scope" value="Eukaryota"/>
</dbReference>
<dbReference type="OMA" id="CENDRAH"/>
<dbReference type="PROSITE" id="PS00455">
    <property type="entry name" value="AMP_BINDING"/>
    <property type="match status" value="1"/>
</dbReference>
<dbReference type="InterPro" id="IPR020806">
    <property type="entry name" value="PKS_PP-bd"/>
</dbReference>
<dbReference type="InterPro" id="IPR036736">
    <property type="entry name" value="ACP-like_sf"/>
</dbReference>
<sequence length="1082" mass="118344">MSSSIFTYVPLEENVSIPAAVDFHLKHNPEHACYVFAEPDGTVRTITYLEFARAAHRAAHALRPARKGEDGAVVAIIALSDTILYHAITVGLMKAGLVPFPISPRLSPAAVANLMRASNCHSLVATQQTLQTLISGIEKELGADHVLKVDEMPALDLIYPHLAEEKATDAFEPYPEVSSPKKPEDMELYLHSSGSTGFPKAIGHTYASLAGWSRLAMMRDIQSVQPRLRFASHMLPAFHTFGVCAHLMTPLHGGAEVALYKPVVKTPTDVPPPPTPESQLEAARACGCTAMVAVPAYVHQWAENSKAVEFLKSLKVLGFGGGPLSEAIGDGLSAVGVKLRSVYGATEFGVPAHLLPTCEEDWKEWCWIEVDPSANLEWAKQSDGTEELVIPAGNGYWHQPAVQNMEDRPGYATNDLLIRHPTKPYLRKVVGRKDDVIVHSTGEKTVPAPIEGVIVTSPMIRTAIMFGRGRDEAGILVEPVPTHQIDVDDDVQVAAFRNAIWPIIEEANRGAPAYSRIFKELILVTRDTKPLPRTEKGTVMRRLALQMYQEEINKIYEVIESHAQTGEKGIKPPSSWNAPVIVEWLAGHVRDVTGRDMDHAVDLFEQGFDSLNATVLRLRLLGALKSDPLAAPACLEISQNVVYQQPTIEKLAAHVAKLVRGEAATTKAPEASAKETIVSLAAKYSQGLPGYVDAATLPKYVPKKSVKPLEYPVSVLLTGTTGNLGAEILQMLLKDERVERIYTLERAGSAPVIERQRARFADKGFDVSLLESKKLVPLQGDVCAERLGQRDEVFKEMLNSISVIIHVAWRLDFNLGVNAFESSIRGTRALVDFARQTQHADSLRFVFTSSVASAMSWDPKRQGPVPEELIEDPLMCVNGGGYGQGKYVAERVLAASGIEFSSVRVGQVSGGQPRGAWATTDWFPILVKTSLALGALPSDDQEVTWISMDAVAGALLDAAFSPRSLAPSHNIVHPRPVQWTEMITNVQSSLKKVVNRDLPIVPFKDWFAKLEEVANKPDVSAKDVPGVKLLEFYRGMSSGHGLGSFATGKMEEVSETLRNVQQLGQRDSDSWVQYWRESGLLP</sequence>
<dbReference type="Pfam" id="PF00501">
    <property type="entry name" value="AMP-binding"/>
    <property type="match status" value="1"/>
</dbReference>
<evidence type="ECO:0000259" key="3">
    <source>
        <dbReference type="SMART" id="SM00823"/>
    </source>
</evidence>
<dbReference type="Pfam" id="PF00550">
    <property type="entry name" value="PP-binding"/>
    <property type="match status" value="1"/>
</dbReference>
<dbReference type="Gene3D" id="3.40.50.720">
    <property type="entry name" value="NAD(P)-binding Rossmann-like Domain"/>
    <property type="match status" value="1"/>
</dbReference>
<dbReference type="InParanoid" id="D8QLC5"/>
<dbReference type="SUPFAM" id="SSF56801">
    <property type="entry name" value="Acetyl-CoA synthetase-like"/>
    <property type="match status" value="1"/>
</dbReference>
<dbReference type="RefSeq" id="XP_003026229.1">
    <property type="nucleotide sequence ID" value="XM_003026183.1"/>
</dbReference>
<gene>
    <name evidence="4" type="ORF">SCHCODRAFT_114643</name>
</gene>
<dbReference type="EMBL" id="GL377318">
    <property type="protein sequence ID" value="EFI91326.1"/>
    <property type="molecule type" value="Genomic_DNA"/>
</dbReference>
<dbReference type="PANTHER" id="PTHR43439:SF2">
    <property type="entry name" value="ENZYME, PUTATIVE (JCVI)-RELATED"/>
    <property type="match status" value="1"/>
</dbReference>
<dbReference type="PANTHER" id="PTHR43439">
    <property type="entry name" value="PHENYLACETATE-COENZYME A LIGASE"/>
    <property type="match status" value="1"/>
</dbReference>
<evidence type="ECO:0000313" key="4">
    <source>
        <dbReference type="EMBL" id="EFI91326.1"/>
    </source>
</evidence>
<dbReference type="AlphaFoldDB" id="D8QLC5"/>
<dbReference type="InterPro" id="IPR013120">
    <property type="entry name" value="FAR_NAD-bd"/>
</dbReference>
<dbReference type="SMART" id="SM00823">
    <property type="entry name" value="PKS_PP"/>
    <property type="match status" value="1"/>
</dbReference>
<evidence type="ECO:0000256" key="1">
    <source>
        <dbReference type="ARBA" id="ARBA00022450"/>
    </source>
</evidence>
<keyword evidence="2" id="KW-0597">Phosphoprotein</keyword>
<dbReference type="Gene3D" id="1.10.1200.10">
    <property type="entry name" value="ACP-like"/>
    <property type="match status" value="1"/>
</dbReference>
<evidence type="ECO:0000313" key="5">
    <source>
        <dbReference type="Proteomes" id="UP000007431"/>
    </source>
</evidence>